<accession>A0AAE1AUH5</accession>
<name>A0AAE1AUH5_9GAST</name>
<organism evidence="1 2">
    <name type="scientific">Elysia crispata</name>
    <name type="common">lettuce slug</name>
    <dbReference type="NCBI Taxonomy" id="231223"/>
    <lineage>
        <taxon>Eukaryota</taxon>
        <taxon>Metazoa</taxon>
        <taxon>Spiralia</taxon>
        <taxon>Lophotrochozoa</taxon>
        <taxon>Mollusca</taxon>
        <taxon>Gastropoda</taxon>
        <taxon>Heterobranchia</taxon>
        <taxon>Euthyneura</taxon>
        <taxon>Panpulmonata</taxon>
        <taxon>Sacoglossa</taxon>
        <taxon>Placobranchoidea</taxon>
        <taxon>Plakobranchidae</taxon>
        <taxon>Elysia</taxon>
    </lineage>
</organism>
<keyword evidence="2" id="KW-1185">Reference proteome</keyword>
<protein>
    <submittedName>
        <fullName evidence="1">Uncharacterized protein</fullName>
    </submittedName>
</protein>
<sequence length="325" mass="36459">MCLSRAHITAYRSWLSQPVEACHDRTRPKLEYLVVRFGLSHPTLPMRGKKDGDFGKLCGKALDFLPCYVSAHTVLLYGTNPNPVTSRHSQYCSTVLTLTQLRLGTHSTALRYVSAHTVLLYGTNPNPVTSRHTQYCSTVLTLTQLRLGTHSTALRYVSAHTVLLYGTNPNSVTSRHTQYCSTVLALTQFLIEAELSEKSFYVGYGSNRILKMSPRIHGNRRLAVPPELASRGLNIATRSDLTDQDRAFTPGAASNRHGQKLVHKQMMKLCLNAGYDHHPTQRPRPIFWSIALTTNLGVKLGDPQQTTHSILETRLATRRRNRKEL</sequence>
<reference evidence="1" key="1">
    <citation type="journal article" date="2023" name="G3 (Bethesda)">
        <title>A reference genome for the long-term kleptoplast-retaining sea slug Elysia crispata morphotype clarki.</title>
        <authorList>
            <person name="Eastman K.E."/>
            <person name="Pendleton A.L."/>
            <person name="Shaikh M.A."/>
            <person name="Suttiyut T."/>
            <person name="Ogas R."/>
            <person name="Tomko P."/>
            <person name="Gavelis G."/>
            <person name="Widhalm J.R."/>
            <person name="Wisecaver J.H."/>
        </authorList>
    </citation>
    <scope>NUCLEOTIDE SEQUENCE</scope>
    <source>
        <strain evidence="1">ECLA1</strain>
    </source>
</reference>
<evidence type="ECO:0000313" key="1">
    <source>
        <dbReference type="EMBL" id="KAK3793616.1"/>
    </source>
</evidence>
<dbReference type="AlphaFoldDB" id="A0AAE1AUH5"/>
<proteinExistence type="predicted"/>
<dbReference type="Proteomes" id="UP001283361">
    <property type="component" value="Unassembled WGS sequence"/>
</dbReference>
<comment type="caution">
    <text evidence="1">The sequence shown here is derived from an EMBL/GenBank/DDBJ whole genome shotgun (WGS) entry which is preliminary data.</text>
</comment>
<evidence type="ECO:0000313" key="2">
    <source>
        <dbReference type="Proteomes" id="UP001283361"/>
    </source>
</evidence>
<dbReference type="EMBL" id="JAWDGP010001203">
    <property type="protein sequence ID" value="KAK3793616.1"/>
    <property type="molecule type" value="Genomic_DNA"/>
</dbReference>
<gene>
    <name evidence="1" type="ORF">RRG08_019219</name>
</gene>